<dbReference type="Pfam" id="PF02641">
    <property type="entry name" value="DUF190"/>
    <property type="match status" value="1"/>
</dbReference>
<accession>A0A840CUI1</accession>
<dbReference type="AlphaFoldDB" id="A0A840CUI1"/>
<sequence length="116" mass="13637">MTEDITIRFYFEHGKKVKGLSFFKKLFHHNFSHFMIKEAKQEGIKQAICFNIPAGYLSHHKNIQWGHAEVTPLNHPQCIELTDNEDKIMAFLQKHRDQLSDTEVIIVKSEIQVLIF</sequence>
<comment type="similarity">
    <text evidence="1">Belongs to the UPF0166 family.</text>
</comment>
<name>A0A840CUI1_9BACT</name>
<dbReference type="Gene3D" id="3.30.70.120">
    <property type="match status" value="1"/>
</dbReference>
<evidence type="ECO:0000313" key="2">
    <source>
        <dbReference type="EMBL" id="MBB4035383.1"/>
    </source>
</evidence>
<dbReference type="InterPro" id="IPR011322">
    <property type="entry name" value="N-reg_PII-like_a/b"/>
</dbReference>
<organism evidence="2 3">
    <name type="scientific">Dysgonomonas hofstadii</name>
    <dbReference type="NCBI Taxonomy" id="637886"/>
    <lineage>
        <taxon>Bacteria</taxon>
        <taxon>Pseudomonadati</taxon>
        <taxon>Bacteroidota</taxon>
        <taxon>Bacteroidia</taxon>
        <taxon>Bacteroidales</taxon>
        <taxon>Dysgonomonadaceae</taxon>
        <taxon>Dysgonomonas</taxon>
    </lineage>
</organism>
<gene>
    <name evidence="2" type="ORF">GGR21_001276</name>
</gene>
<evidence type="ECO:0000313" key="3">
    <source>
        <dbReference type="Proteomes" id="UP000555103"/>
    </source>
</evidence>
<evidence type="ECO:0000256" key="1">
    <source>
        <dbReference type="ARBA" id="ARBA00010554"/>
    </source>
</evidence>
<reference evidence="2 3" key="1">
    <citation type="submission" date="2020-08" db="EMBL/GenBank/DDBJ databases">
        <title>Genomic Encyclopedia of Type Strains, Phase IV (KMG-IV): sequencing the most valuable type-strain genomes for metagenomic binning, comparative biology and taxonomic classification.</title>
        <authorList>
            <person name="Goeker M."/>
        </authorList>
    </citation>
    <scope>NUCLEOTIDE SEQUENCE [LARGE SCALE GENOMIC DNA]</scope>
    <source>
        <strain evidence="2 3">DSM 104969</strain>
    </source>
</reference>
<dbReference type="InterPro" id="IPR003793">
    <property type="entry name" value="UPF0166"/>
</dbReference>
<protein>
    <submittedName>
        <fullName evidence="2">PII-like signaling protein</fullName>
    </submittedName>
</protein>
<dbReference type="EMBL" id="JACIEP010000004">
    <property type="protein sequence ID" value="MBB4035383.1"/>
    <property type="molecule type" value="Genomic_DNA"/>
</dbReference>
<dbReference type="SUPFAM" id="SSF54913">
    <property type="entry name" value="GlnB-like"/>
    <property type="match status" value="1"/>
</dbReference>
<keyword evidence="3" id="KW-1185">Reference proteome</keyword>
<dbReference type="RefSeq" id="WP_183306328.1">
    <property type="nucleotide sequence ID" value="NZ_JACIEP010000004.1"/>
</dbReference>
<proteinExistence type="inferred from homology"/>
<dbReference type="Proteomes" id="UP000555103">
    <property type="component" value="Unassembled WGS sequence"/>
</dbReference>
<dbReference type="InterPro" id="IPR015867">
    <property type="entry name" value="N-reg_PII/ATP_PRibTrfase_C"/>
</dbReference>
<comment type="caution">
    <text evidence="2">The sequence shown here is derived from an EMBL/GenBank/DDBJ whole genome shotgun (WGS) entry which is preliminary data.</text>
</comment>